<gene>
    <name evidence="2" type="ORF">AUC68_10085</name>
</gene>
<evidence type="ECO:0000256" key="1">
    <source>
        <dbReference type="SAM" id="SignalP"/>
    </source>
</evidence>
<reference evidence="2 3" key="1">
    <citation type="journal article" date="2016" name="Environ. Microbiol.">
        <title>New Methyloceanibacter diversity from North Sea sediments includes methanotroph containing solely the soluble methane monooxygenase.</title>
        <authorList>
            <person name="Vekeman B."/>
            <person name="Kerckhof F.M."/>
            <person name="Cremers G."/>
            <person name="de Vos P."/>
            <person name="Vandamme P."/>
            <person name="Boon N."/>
            <person name="Op den Camp H.J."/>
            <person name="Heylen K."/>
        </authorList>
    </citation>
    <scope>NUCLEOTIDE SEQUENCE [LARGE SCALE GENOMIC DNA]</scope>
    <source>
        <strain evidence="2 3">R-67174</strain>
    </source>
</reference>
<proteinExistence type="predicted"/>
<sequence>MLTGELKKSGLFLFAGASALALFVSAVPAANAQYVTKQEFDAYKKSQPEVTWKGAPRISSEDGKFQFKVRGRLNVDYDGIDQDESITGDPDVSSVELRRARIGVEGVVFYDVAYKFEVDFAGDNTSVKDAYLRYTGLPVDITIGNFKPYNSLDELISGNYITFMERAAFVEAFRLDRLIGLGLSYDENKHWTLSAGVFATTPEGDQTEFYEDGTTFSSRLTVAPINEKGKVVHLGASVRQRDAAGDPRNDAENLFRYRARGADLHLADRFIATPYIGESDTFWGLEGAVVLGSFSLQGEYSQNRVEVAPGIANADPTYTGWYVGANWFLTGESRPYKNGVFGRVKVKDPVFDGSGGWGAWQIAGRYDVLDLSDQADKITAGGVVTCSACGEQVTWLLGVNWHLNDYTRLMLNVNQSEIDGGVNDGAEITGVGMRAQVDW</sequence>
<feature type="chain" id="PRO_5009138876" description="Porin" evidence="1">
    <location>
        <begin position="33"/>
        <end position="439"/>
    </location>
</feature>
<dbReference type="InterPro" id="IPR010870">
    <property type="entry name" value="Porin_O/P"/>
</dbReference>
<keyword evidence="3" id="KW-1185">Reference proteome</keyword>
<dbReference type="EMBL" id="LPWG01000014">
    <property type="protein sequence ID" value="ODR97881.1"/>
    <property type="molecule type" value="Genomic_DNA"/>
</dbReference>
<dbReference type="SUPFAM" id="SSF56935">
    <property type="entry name" value="Porins"/>
    <property type="match status" value="1"/>
</dbReference>
<feature type="signal peptide" evidence="1">
    <location>
        <begin position="1"/>
        <end position="32"/>
    </location>
</feature>
<dbReference type="STRING" id="1774968.AUC68_10085"/>
<accession>A0A1E3VX80</accession>
<keyword evidence="1" id="KW-0732">Signal</keyword>
<evidence type="ECO:0000313" key="3">
    <source>
        <dbReference type="Proteomes" id="UP000094501"/>
    </source>
</evidence>
<dbReference type="Proteomes" id="UP000094501">
    <property type="component" value="Unassembled WGS sequence"/>
</dbReference>
<comment type="caution">
    <text evidence="2">The sequence shown here is derived from an EMBL/GenBank/DDBJ whole genome shotgun (WGS) entry which is preliminary data.</text>
</comment>
<dbReference type="AlphaFoldDB" id="A0A1E3VX80"/>
<evidence type="ECO:0000313" key="2">
    <source>
        <dbReference type="EMBL" id="ODR97881.1"/>
    </source>
</evidence>
<dbReference type="Pfam" id="PF07396">
    <property type="entry name" value="Porin_O_P"/>
    <property type="match status" value="1"/>
</dbReference>
<dbReference type="Gene3D" id="2.40.160.10">
    <property type="entry name" value="Porin"/>
    <property type="match status" value="1"/>
</dbReference>
<protein>
    <recommendedName>
        <fullName evidence="4">Porin</fullName>
    </recommendedName>
</protein>
<name>A0A1E3VX80_9HYPH</name>
<organism evidence="2 3">
    <name type="scientific">Methyloceanibacter methanicus</name>
    <dbReference type="NCBI Taxonomy" id="1774968"/>
    <lineage>
        <taxon>Bacteria</taxon>
        <taxon>Pseudomonadati</taxon>
        <taxon>Pseudomonadota</taxon>
        <taxon>Alphaproteobacteria</taxon>
        <taxon>Hyphomicrobiales</taxon>
        <taxon>Hyphomicrobiaceae</taxon>
        <taxon>Methyloceanibacter</taxon>
    </lineage>
</organism>
<dbReference type="InterPro" id="IPR023614">
    <property type="entry name" value="Porin_dom_sf"/>
</dbReference>
<evidence type="ECO:0008006" key="4">
    <source>
        <dbReference type="Google" id="ProtNLM"/>
    </source>
</evidence>